<keyword evidence="3 7" id="KW-0812">Transmembrane</keyword>
<dbReference type="InterPro" id="IPR003838">
    <property type="entry name" value="ABC3_permease_C"/>
</dbReference>
<dbReference type="STRING" id="1921764.BSR28_06650"/>
<accession>A0A1Q5PLC8</accession>
<gene>
    <name evidence="9" type="ORF">BSR29_05030</name>
</gene>
<feature type="transmembrane region" description="Helical" evidence="7">
    <location>
        <begin position="822"/>
        <end position="850"/>
    </location>
</feature>
<feature type="transmembrane region" description="Helical" evidence="7">
    <location>
        <begin position="351"/>
        <end position="376"/>
    </location>
</feature>
<dbReference type="OrthoDB" id="9780560at2"/>
<comment type="caution">
    <text evidence="9">The sequence shown here is derived from an EMBL/GenBank/DDBJ whole genome shotgun (WGS) entry which is preliminary data.</text>
</comment>
<dbReference type="RefSeq" id="WP_073709218.1">
    <property type="nucleotide sequence ID" value="NZ_MQSV01000003.1"/>
</dbReference>
<dbReference type="AlphaFoldDB" id="A0A1Q5PLC8"/>
<feature type="transmembrane region" description="Helical" evidence="7">
    <location>
        <begin position="293"/>
        <end position="318"/>
    </location>
</feature>
<evidence type="ECO:0000256" key="7">
    <source>
        <dbReference type="SAM" id="Phobius"/>
    </source>
</evidence>
<keyword evidence="2" id="KW-1003">Cell membrane</keyword>
<comment type="similarity">
    <text evidence="6">Belongs to the ABC-4 integral membrane protein family.</text>
</comment>
<evidence type="ECO:0000259" key="8">
    <source>
        <dbReference type="Pfam" id="PF02687"/>
    </source>
</evidence>
<evidence type="ECO:0000256" key="6">
    <source>
        <dbReference type="ARBA" id="ARBA00038076"/>
    </source>
</evidence>
<name>A0A1Q5PLC8_9ACTO</name>
<evidence type="ECO:0000256" key="4">
    <source>
        <dbReference type="ARBA" id="ARBA00022989"/>
    </source>
</evidence>
<feature type="transmembrane region" description="Helical" evidence="7">
    <location>
        <begin position="443"/>
        <end position="461"/>
    </location>
</feature>
<feature type="domain" description="ABC3 transporter permease C-terminal" evidence="8">
    <location>
        <begin position="301"/>
        <end position="421"/>
    </location>
</feature>
<sequence length="907" mass="97710">MWRLTIENLKTHWGRYVASIITIMLATAFAMGTLMFGAGIANSFQWKEENRVAGVDLKVEVGDIGAEGESGAKVFDRQLELAQKVRDMPDVEAIWSADPEIFKNDKGDIISTAVLPGGDKNVLVPQEGGTYPTEPGQILLNYTEAKDLKAKVGDELKFTGPSKRFWLDDHPPQDGEGDSAAEFQKLANKWAQQDPENYARIPYTYKVVGIATERSSKQLTGTSYITLADSQKYNDNWFVYYVKVKPGTEEKVKSEIQNLYQPFNPKDTNSPTSVKTQSEVVDIEMGRYQGAQLIISAMFLIFPAIAMIVAIIIVSSTFRVVQGERRKEIALMRCIGASKQQLKRTLVAEQLVVGAVSALLGIVLGIAVSIPALWYFELAGSWKQIASTISWWMIVALFILGLLITLFAGIGPARALQKISPIQALSLGAEEETSLKRRLRMPIGAAIMILVGVPTAIYGINAGIEKFGFTVLGTALGVLGTLMIGSFLAPNLIGTIGKLGQRSTTQIAGQNVRQNPGRTSATVAALALSVGLVTMMMVGAATVRGSVDATLDRAVGADVTLTSFSDTDLVPEDSVPADAPKQNPVEAGTKALEKYLKDPHFVATNLVPRIKVNLVNPDSSEVKSEDWNEDDFDRAALQENGGVAKLTNSEPPQAEDNVLYVIGANEGYYRDLTKDGKLVLKSIDLQGKKHTLEVRVQEIKPGMASNTISKATMESLGGPNAIPQFVGNLKPTDDQQEQVDYLKELQNDVERNFALKSPIMVKAQIYEAVDIMLLSVTALLSVSVLVAMIGVANTLILSVSARKREFGLLRALGMTSGQTKGMVLWEALVSGICGALLGVILGVVAAYAGIKGLNFSRTIGDGLGTEVFTIPWLQILGALAVVVVAATIAALIPARRAGKATPIQALA</sequence>
<dbReference type="PANTHER" id="PTHR30572:SF4">
    <property type="entry name" value="ABC TRANSPORTER PERMEASE YTRF"/>
    <property type="match status" value="1"/>
</dbReference>
<evidence type="ECO:0000256" key="5">
    <source>
        <dbReference type="ARBA" id="ARBA00023136"/>
    </source>
</evidence>
<evidence type="ECO:0000256" key="3">
    <source>
        <dbReference type="ARBA" id="ARBA00022692"/>
    </source>
</evidence>
<keyword evidence="10" id="KW-1185">Reference proteome</keyword>
<feature type="transmembrane region" description="Helical" evidence="7">
    <location>
        <begin position="16"/>
        <end position="41"/>
    </location>
</feature>
<proteinExistence type="inferred from homology"/>
<feature type="transmembrane region" description="Helical" evidence="7">
    <location>
        <begin position="523"/>
        <end position="543"/>
    </location>
</feature>
<keyword evidence="4 7" id="KW-1133">Transmembrane helix</keyword>
<dbReference type="InterPro" id="IPR050250">
    <property type="entry name" value="Macrolide_Exporter_MacB"/>
</dbReference>
<dbReference type="GO" id="GO:0005886">
    <property type="term" value="C:plasma membrane"/>
    <property type="evidence" value="ECO:0007669"/>
    <property type="project" value="UniProtKB-SubCell"/>
</dbReference>
<feature type="transmembrane region" description="Helical" evidence="7">
    <location>
        <begin position="771"/>
        <end position="801"/>
    </location>
</feature>
<comment type="subcellular location">
    <subcellularLocation>
        <location evidence="1">Cell membrane</location>
        <topology evidence="1">Multi-pass membrane protein</topology>
    </subcellularLocation>
</comment>
<evidence type="ECO:0000256" key="1">
    <source>
        <dbReference type="ARBA" id="ARBA00004651"/>
    </source>
</evidence>
<dbReference type="GO" id="GO:0022857">
    <property type="term" value="F:transmembrane transporter activity"/>
    <property type="evidence" value="ECO:0007669"/>
    <property type="project" value="TreeGrafter"/>
</dbReference>
<feature type="transmembrane region" description="Helical" evidence="7">
    <location>
        <begin position="467"/>
        <end position="493"/>
    </location>
</feature>
<feature type="domain" description="ABC3 transporter permease C-terminal" evidence="8">
    <location>
        <begin position="779"/>
        <end position="902"/>
    </location>
</feature>
<evidence type="ECO:0000313" key="10">
    <source>
        <dbReference type="Proteomes" id="UP000186785"/>
    </source>
</evidence>
<dbReference type="Pfam" id="PF02687">
    <property type="entry name" value="FtsX"/>
    <property type="match status" value="2"/>
</dbReference>
<protein>
    <recommendedName>
        <fullName evidence="8">ABC3 transporter permease C-terminal domain-containing protein</fullName>
    </recommendedName>
</protein>
<feature type="transmembrane region" description="Helical" evidence="7">
    <location>
        <begin position="388"/>
        <end position="410"/>
    </location>
</feature>
<feature type="transmembrane region" description="Helical" evidence="7">
    <location>
        <begin position="870"/>
        <end position="892"/>
    </location>
</feature>
<evidence type="ECO:0000313" key="9">
    <source>
        <dbReference type="EMBL" id="OKL47858.1"/>
    </source>
</evidence>
<dbReference type="Proteomes" id="UP000186785">
    <property type="component" value="Unassembled WGS sequence"/>
</dbReference>
<dbReference type="PANTHER" id="PTHR30572">
    <property type="entry name" value="MEMBRANE COMPONENT OF TRANSPORTER-RELATED"/>
    <property type="match status" value="1"/>
</dbReference>
<evidence type="ECO:0000256" key="2">
    <source>
        <dbReference type="ARBA" id="ARBA00022475"/>
    </source>
</evidence>
<reference evidence="9 10" key="1">
    <citation type="submission" date="2016-11" db="EMBL/GenBank/DDBJ databases">
        <title>Actinomyces gypaetusis sp. nov. isolated from the vulture Gypaetus barbatus in Qinghai Tibet Plateau China.</title>
        <authorList>
            <person name="Meng X."/>
        </authorList>
    </citation>
    <scope>NUCLEOTIDE SEQUENCE [LARGE SCALE GENOMIC DNA]</scope>
    <source>
        <strain evidence="9 10">VUL4_2</strain>
    </source>
</reference>
<dbReference type="EMBL" id="MQSV01000003">
    <property type="protein sequence ID" value="OKL47858.1"/>
    <property type="molecule type" value="Genomic_DNA"/>
</dbReference>
<keyword evidence="5 7" id="KW-0472">Membrane</keyword>
<organism evidence="9 10">
    <name type="scientific">Boudabousia liubingyangii</name>
    <dbReference type="NCBI Taxonomy" id="1921764"/>
    <lineage>
        <taxon>Bacteria</taxon>
        <taxon>Bacillati</taxon>
        <taxon>Actinomycetota</taxon>
        <taxon>Actinomycetes</taxon>
        <taxon>Actinomycetales</taxon>
        <taxon>Actinomycetaceae</taxon>
        <taxon>Boudabousia</taxon>
    </lineage>
</organism>